<sequence length="41" mass="4405">MATPGFAGCRDAAEAADRVAALMNHRMYPGTFPDLHEEGAR</sequence>
<dbReference type="AlphaFoldDB" id="A0A7Y9G6V8"/>
<organism evidence="1 2">
    <name type="scientific">Actinomadura citrea</name>
    <dbReference type="NCBI Taxonomy" id="46158"/>
    <lineage>
        <taxon>Bacteria</taxon>
        <taxon>Bacillati</taxon>
        <taxon>Actinomycetota</taxon>
        <taxon>Actinomycetes</taxon>
        <taxon>Streptosporangiales</taxon>
        <taxon>Thermomonosporaceae</taxon>
        <taxon>Actinomadura</taxon>
    </lineage>
</organism>
<dbReference type="EMBL" id="JACCBT010000001">
    <property type="protein sequence ID" value="NYE11082.1"/>
    <property type="molecule type" value="Genomic_DNA"/>
</dbReference>
<comment type="caution">
    <text evidence="1">The sequence shown here is derived from an EMBL/GenBank/DDBJ whole genome shotgun (WGS) entry which is preliminary data.</text>
</comment>
<reference evidence="1 2" key="1">
    <citation type="submission" date="2020-07" db="EMBL/GenBank/DDBJ databases">
        <title>Sequencing the genomes of 1000 actinobacteria strains.</title>
        <authorList>
            <person name="Klenk H.-P."/>
        </authorList>
    </citation>
    <scope>NUCLEOTIDE SEQUENCE [LARGE SCALE GENOMIC DNA]</scope>
    <source>
        <strain evidence="1 2">DSM 43461</strain>
    </source>
</reference>
<evidence type="ECO:0000313" key="1">
    <source>
        <dbReference type="EMBL" id="NYE11082.1"/>
    </source>
</evidence>
<proteinExistence type="predicted"/>
<accession>A0A7Y9G6V8</accession>
<name>A0A7Y9G6V8_9ACTN</name>
<keyword evidence="2" id="KW-1185">Reference proteome</keyword>
<dbReference type="RefSeq" id="WP_268247875.1">
    <property type="nucleotide sequence ID" value="NZ_BMRD01000028.1"/>
</dbReference>
<gene>
    <name evidence="1" type="ORF">BJ999_001378</name>
</gene>
<evidence type="ECO:0000313" key="2">
    <source>
        <dbReference type="Proteomes" id="UP000591272"/>
    </source>
</evidence>
<protein>
    <submittedName>
        <fullName evidence="1">Uncharacterized protein</fullName>
    </submittedName>
</protein>
<dbReference type="Proteomes" id="UP000591272">
    <property type="component" value="Unassembled WGS sequence"/>
</dbReference>